<dbReference type="SUPFAM" id="SSF48371">
    <property type="entry name" value="ARM repeat"/>
    <property type="match status" value="1"/>
</dbReference>
<protein>
    <recommendedName>
        <fullName evidence="3">ARM repeat superfamily protein</fullName>
    </recommendedName>
</protein>
<comment type="caution">
    <text evidence="1">The sequence shown here is derived from an EMBL/GenBank/DDBJ whole genome shotgun (WGS) entry which is preliminary data.</text>
</comment>
<organism evidence="1 2">
    <name type="scientific">Xanthoceras sorbifolium</name>
    <dbReference type="NCBI Taxonomy" id="99658"/>
    <lineage>
        <taxon>Eukaryota</taxon>
        <taxon>Viridiplantae</taxon>
        <taxon>Streptophyta</taxon>
        <taxon>Embryophyta</taxon>
        <taxon>Tracheophyta</taxon>
        <taxon>Spermatophyta</taxon>
        <taxon>Magnoliopsida</taxon>
        <taxon>eudicotyledons</taxon>
        <taxon>Gunneridae</taxon>
        <taxon>Pentapetalae</taxon>
        <taxon>rosids</taxon>
        <taxon>malvids</taxon>
        <taxon>Sapindales</taxon>
        <taxon>Sapindaceae</taxon>
        <taxon>Xanthoceroideae</taxon>
        <taxon>Xanthoceras</taxon>
    </lineage>
</organism>
<dbReference type="EMBL" id="JAFEMO010000011">
    <property type="protein sequence ID" value="KAH7557293.1"/>
    <property type="molecule type" value="Genomic_DNA"/>
</dbReference>
<dbReference type="Gene3D" id="1.25.10.10">
    <property type="entry name" value="Leucine-rich Repeat Variant"/>
    <property type="match status" value="2"/>
</dbReference>
<sequence length="1271" mass="143170">METRKKEQQQHQLLWKAKAEPESMVTVTVGRVMSTLLTTRPRRLYDSISSLSPDRKTTSLGSLDESLWFLHKYMRDAAEREELLDEILVPMIEHSLRSKETKHGGQAMILLNWLFKDELLSQVLASNLANIILRKDDRYVTLGWCTLVRGLLEHENVTDQQLVNGIREKYDALLKILCPCIPHLSYIVCKGSTMQDGFELPSRLSVSAADCFLSLTEALIKKPTVSSDRQNTSNLKAVDQPITSIASATCEKKVKPAQESSEHSSLEREFLLWNHLQDLISLVQRLLAVFSVAESGLNRLLIAGEALGGESPPSFGVQRRFRRLRGKRGCGGGVAASNGNFLWSRKGRPLHAKGLEKVLKWLQEIKRHHGSIQDEAGSRFLKTGALLLSSCWKHYSVLLHLDDHKFSKHWKELLDQYLAGIQILIDPYLKCEELEEDLTLRPKKARMVLRGRRVPYLHHTTLKSEYRYSVDILKSLSKFVCSLLIVYNLYIHCTSILWNFKVSDTDKTMQYYTDHYSEVHMESEDGGLKTRKFFLNCICLLLGRFDGKKFESVLLEYGTQMSHILLSQLHCDDEEVIDGVVCILKAVLLKPNYSSGSCLTDTRQMDSVILFLLHLLDEQDGAARAIVMLIAEYCSINADGHCLQEILKRLSSENAIQRRNAIDVLSELIHISSHSVNAQSHLAWQEIANHLLERLGDEETVICEQTSNLLPMIDPSLVLPALVRLIYSSDEEVQSSASEACIGVLKHHSQKFEVICMLLDCLSNLNQSLDIPETVRSTREGKGTSTDACLSYFNTMTGSKLDSDRVLRLIPQWSKSVQDWNFLVGPLIDKMFAEPSNAIIVRFLSYISEHLAEAADVVLYRVLLQMRGQKENERFSKWECGTSTSEESVKMQQYLFEHLCPLLIIKLLPLRVFDDLSSSIIYGRLLNAITAHGYGNINIIDHNCVAALLLNRAFSKFELEDVRKLAAELCGRIHPQVLFPINCSQLNHAVGSQDILKIKACLFSICTSIVVRGKYSILHPAMLEIRKMLEAVLLWPSLDEDEVYKAQHGCIDCLALMICAELQSPDFSEDLTSVKSNIVKKSGDHGDAVTRNSVLTYVVHHIIHDKKEIISNSKLGCENCAIEALMPLSFRLCMVNVLISACQKISDPGKKPFARKALPLLIHFAEVLVNPEIRVGCIQFLFSAVYHLKSAVLPYSSDLLKLSLKFLRKGSEKERMAGAKLMASLMGSEDSILESISGDLVEARDVLSSITSKDPYLRQVSEKLLACLTCS</sequence>
<evidence type="ECO:0008006" key="3">
    <source>
        <dbReference type="Google" id="ProtNLM"/>
    </source>
</evidence>
<dbReference type="InterPro" id="IPR011989">
    <property type="entry name" value="ARM-like"/>
</dbReference>
<proteinExistence type="predicted"/>
<reference evidence="1 2" key="1">
    <citation type="submission" date="2021-02" db="EMBL/GenBank/DDBJ databases">
        <title>Plant Genome Project.</title>
        <authorList>
            <person name="Zhang R.-G."/>
        </authorList>
    </citation>
    <scope>NUCLEOTIDE SEQUENCE [LARGE SCALE GENOMIC DNA]</scope>
    <source>
        <tissue evidence="1">Leaves</tissue>
    </source>
</reference>
<evidence type="ECO:0000313" key="2">
    <source>
        <dbReference type="Proteomes" id="UP000827721"/>
    </source>
</evidence>
<dbReference type="Proteomes" id="UP000827721">
    <property type="component" value="Unassembled WGS sequence"/>
</dbReference>
<gene>
    <name evidence="1" type="ORF">JRO89_XS11G0106900</name>
</gene>
<name>A0ABQ8HFC2_9ROSI</name>
<accession>A0ABQ8HFC2</accession>
<keyword evidence="2" id="KW-1185">Reference proteome</keyword>
<dbReference type="PANTHER" id="PTHR37743">
    <property type="entry name" value="ARM REPEAT SUPERFAMILY PROTEIN"/>
    <property type="match status" value="1"/>
</dbReference>
<dbReference type="PANTHER" id="PTHR37743:SF1">
    <property type="entry name" value="ARM REPEAT SUPERFAMILY PROTEIN"/>
    <property type="match status" value="1"/>
</dbReference>
<evidence type="ECO:0000313" key="1">
    <source>
        <dbReference type="EMBL" id="KAH7557293.1"/>
    </source>
</evidence>
<dbReference type="InterPro" id="IPR016024">
    <property type="entry name" value="ARM-type_fold"/>
</dbReference>